<evidence type="ECO:0000259" key="8">
    <source>
        <dbReference type="PROSITE" id="PS50928"/>
    </source>
</evidence>
<evidence type="ECO:0000256" key="3">
    <source>
        <dbReference type="ARBA" id="ARBA00022475"/>
    </source>
</evidence>
<accession>A0A7C5V4K6</accession>
<feature type="transmembrane region" description="Helical" evidence="7">
    <location>
        <begin position="278"/>
        <end position="303"/>
    </location>
</feature>
<keyword evidence="2 7" id="KW-0813">Transport</keyword>
<evidence type="ECO:0000313" key="9">
    <source>
        <dbReference type="EMBL" id="HHS01225.1"/>
    </source>
</evidence>
<dbReference type="PANTHER" id="PTHR43227">
    <property type="entry name" value="BLL4140 PROTEIN"/>
    <property type="match status" value="1"/>
</dbReference>
<feature type="transmembrane region" description="Helical" evidence="7">
    <location>
        <begin position="172"/>
        <end position="193"/>
    </location>
</feature>
<keyword evidence="4 7" id="KW-0812">Transmembrane</keyword>
<evidence type="ECO:0000256" key="5">
    <source>
        <dbReference type="ARBA" id="ARBA00022989"/>
    </source>
</evidence>
<dbReference type="SUPFAM" id="SSF161098">
    <property type="entry name" value="MetI-like"/>
    <property type="match status" value="1"/>
</dbReference>
<evidence type="ECO:0000256" key="4">
    <source>
        <dbReference type="ARBA" id="ARBA00022692"/>
    </source>
</evidence>
<dbReference type="GO" id="GO:0055085">
    <property type="term" value="P:transmembrane transport"/>
    <property type="evidence" value="ECO:0007669"/>
    <property type="project" value="InterPro"/>
</dbReference>
<dbReference type="GO" id="GO:0005886">
    <property type="term" value="C:plasma membrane"/>
    <property type="evidence" value="ECO:0007669"/>
    <property type="project" value="UniProtKB-SubCell"/>
</dbReference>
<comment type="subcellular location">
    <subcellularLocation>
        <location evidence="1 7">Cell membrane</location>
        <topology evidence="1 7">Multi-pass membrane protein</topology>
    </subcellularLocation>
</comment>
<proteinExistence type="inferred from homology"/>
<evidence type="ECO:0000256" key="7">
    <source>
        <dbReference type="RuleBase" id="RU363032"/>
    </source>
</evidence>
<dbReference type="Gene3D" id="1.10.3720.10">
    <property type="entry name" value="MetI-like"/>
    <property type="match status" value="1"/>
</dbReference>
<comment type="caution">
    <text evidence="9">The sequence shown here is derived from an EMBL/GenBank/DDBJ whole genome shotgun (WGS) entry which is preliminary data.</text>
</comment>
<evidence type="ECO:0000256" key="2">
    <source>
        <dbReference type="ARBA" id="ARBA00022448"/>
    </source>
</evidence>
<dbReference type="InterPro" id="IPR050809">
    <property type="entry name" value="UgpAE/MalFG_permease"/>
</dbReference>
<keyword evidence="3" id="KW-1003">Cell membrane</keyword>
<dbReference type="PANTHER" id="PTHR43227:SF11">
    <property type="entry name" value="BLL4140 PROTEIN"/>
    <property type="match status" value="1"/>
</dbReference>
<dbReference type="Pfam" id="PF00528">
    <property type="entry name" value="BPD_transp_1"/>
    <property type="match status" value="1"/>
</dbReference>
<evidence type="ECO:0000256" key="1">
    <source>
        <dbReference type="ARBA" id="ARBA00004651"/>
    </source>
</evidence>
<gene>
    <name evidence="9" type="ORF">ENL71_01610</name>
</gene>
<feature type="transmembrane region" description="Helical" evidence="7">
    <location>
        <begin position="127"/>
        <end position="152"/>
    </location>
</feature>
<dbReference type="InterPro" id="IPR035906">
    <property type="entry name" value="MetI-like_sf"/>
</dbReference>
<evidence type="ECO:0000256" key="6">
    <source>
        <dbReference type="ARBA" id="ARBA00023136"/>
    </source>
</evidence>
<keyword evidence="5 7" id="KW-1133">Transmembrane helix</keyword>
<comment type="similarity">
    <text evidence="7">Belongs to the binding-protein-dependent transport system permease family.</text>
</comment>
<organism evidence="9">
    <name type="scientific">Caldicellulosiruptor owensensis</name>
    <dbReference type="NCBI Taxonomy" id="55205"/>
    <lineage>
        <taxon>Bacteria</taxon>
        <taxon>Bacillati</taxon>
        <taxon>Bacillota</taxon>
        <taxon>Bacillota incertae sedis</taxon>
        <taxon>Caldicellulosiruptorales</taxon>
        <taxon>Caldicellulosiruptoraceae</taxon>
        <taxon>Caldicellulosiruptor</taxon>
    </lineage>
</organism>
<name>A0A7C5V4K6_9FIRM</name>
<dbReference type="AlphaFoldDB" id="A0A7C5V4K6"/>
<protein>
    <submittedName>
        <fullName evidence="9">Sugar ABC transporter permease</fullName>
    </submittedName>
</protein>
<feature type="transmembrane region" description="Helical" evidence="7">
    <location>
        <begin position="20"/>
        <end position="48"/>
    </location>
</feature>
<sequence length="313" mass="35484">MANGQRTYRSEFLKELNKNFPLFLMALPGVVLLIAFSYLPLFGLIIAFKDVHYDLGILKSPWVGLKNFEFLFKTPDAFIITRNTLLYNFAFIVFGNMAAIATAIALSEMRARFMAKFYQSVMFLPYFLSWVVVAYMAFAFLSIDLGILNTMILPKLGLQPIAWYFETKPWPVILILANLWKYTGYNAVIYLAAITGIDPEYYEAALIDGASKWQQIKHITVPLLSPLVVVLVLLGIGRIFYADFGLFYQLPMNSGALFDVTNVIDTYVYRTLMGMNDIGMASAASFYQSIMGFILVLTSNLIVRRLDPEKALF</sequence>
<keyword evidence="6 7" id="KW-0472">Membrane</keyword>
<dbReference type="EMBL" id="DRUZ01000024">
    <property type="protein sequence ID" value="HHS01225.1"/>
    <property type="molecule type" value="Genomic_DNA"/>
</dbReference>
<dbReference type="PROSITE" id="PS50928">
    <property type="entry name" value="ABC_TM1"/>
    <property type="match status" value="1"/>
</dbReference>
<dbReference type="InterPro" id="IPR000515">
    <property type="entry name" value="MetI-like"/>
</dbReference>
<dbReference type="CDD" id="cd06261">
    <property type="entry name" value="TM_PBP2"/>
    <property type="match status" value="1"/>
</dbReference>
<feature type="domain" description="ABC transmembrane type-1" evidence="8">
    <location>
        <begin position="81"/>
        <end position="299"/>
    </location>
</feature>
<feature type="transmembrane region" description="Helical" evidence="7">
    <location>
        <begin position="221"/>
        <end position="241"/>
    </location>
</feature>
<feature type="transmembrane region" description="Helical" evidence="7">
    <location>
        <begin position="85"/>
        <end position="106"/>
    </location>
</feature>
<reference evidence="9" key="1">
    <citation type="journal article" date="2020" name="mSystems">
        <title>Genome- and Community-Level Interaction Insights into Carbon Utilization and Element Cycling Functions of Hydrothermarchaeota in Hydrothermal Sediment.</title>
        <authorList>
            <person name="Zhou Z."/>
            <person name="Liu Y."/>
            <person name="Xu W."/>
            <person name="Pan J."/>
            <person name="Luo Z.H."/>
            <person name="Li M."/>
        </authorList>
    </citation>
    <scope>NUCLEOTIDE SEQUENCE [LARGE SCALE GENOMIC DNA]</scope>
    <source>
        <strain evidence="9">SpSt-102</strain>
    </source>
</reference>